<sequence length="108" mass="11329">MSATTTQPTTTVPSTSTSTSASNSASVSAPTQSHTDPSAASTKPENAMQPPDISSPHQLIDWVDTVLGQLESRFDDMNGQVTSRMNEMSSRIDALESSIQATGNNNDA</sequence>
<dbReference type="OrthoDB" id="4159489at2759"/>
<feature type="compositionally biased region" description="Low complexity" evidence="2">
    <location>
        <begin position="1"/>
        <end position="31"/>
    </location>
</feature>
<accession>A0A1K0H0U2</accession>
<dbReference type="EMBL" id="LT558120">
    <property type="protein sequence ID" value="SAM79753.1"/>
    <property type="molecule type" value="Genomic_DNA"/>
</dbReference>
<reference evidence="4" key="1">
    <citation type="submission" date="2016-04" db="EMBL/GenBank/DDBJ databases">
        <authorList>
            <person name="Guldener U."/>
            <person name="Guldener U."/>
        </authorList>
    </citation>
    <scope>NUCLEOTIDE SEQUENCE [LARGE SCALE GENOMIC DNA]</scope>
    <source>
        <strain evidence="4">UB2112</strain>
    </source>
</reference>
<dbReference type="Proteomes" id="UP000179920">
    <property type="component" value="Chromosome IV"/>
</dbReference>
<evidence type="ECO:0008006" key="5">
    <source>
        <dbReference type="Google" id="ProtNLM"/>
    </source>
</evidence>
<organism evidence="3 4">
    <name type="scientific">Ustilago bromivora</name>
    <dbReference type="NCBI Taxonomy" id="307758"/>
    <lineage>
        <taxon>Eukaryota</taxon>
        <taxon>Fungi</taxon>
        <taxon>Dikarya</taxon>
        <taxon>Basidiomycota</taxon>
        <taxon>Ustilaginomycotina</taxon>
        <taxon>Ustilaginomycetes</taxon>
        <taxon>Ustilaginales</taxon>
        <taxon>Ustilaginaceae</taxon>
        <taxon>Ustilago</taxon>
    </lineage>
</organism>
<gene>
    <name evidence="3" type="ORF">UBRO_20567</name>
</gene>
<evidence type="ECO:0000313" key="3">
    <source>
        <dbReference type="EMBL" id="SAM79753.1"/>
    </source>
</evidence>
<feature type="region of interest" description="Disordered" evidence="2">
    <location>
        <begin position="1"/>
        <end position="57"/>
    </location>
</feature>
<dbReference type="AlphaFoldDB" id="A0A1K0H0U2"/>
<protein>
    <recommendedName>
        <fullName evidence="5">Heat shock factor binding protein 1</fullName>
    </recommendedName>
</protein>
<evidence type="ECO:0000256" key="1">
    <source>
        <dbReference type="ARBA" id="ARBA00006349"/>
    </source>
</evidence>
<evidence type="ECO:0000313" key="4">
    <source>
        <dbReference type="Proteomes" id="UP000179920"/>
    </source>
</evidence>
<dbReference type="Gene3D" id="1.20.5.430">
    <property type="match status" value="1"/>
</dbReference>
<proteinExistence type="inferred from homology"/>
<name>A0A1K0H0U2_9BASI</name>
<feature type="compositionally biased region" description="Polar residues" evidence="2">
    <location>
        <begin position="32"/>
        <end position="44"/>
    </location>
</feature>
<dbReference type="GO" id="GO:0003714">
    <property type="term" value="F:transcription corepressor activity"/>
    <property type="evidence" value="ECO:0007669"/>
    <property type="project" value="InterPro"/>
</dbReference>
<comment type="similarity">
    <text evidence="1">Belongs to the HSBP1 family.</text>
</comment>
<dbReference type="Pfam" id="PF06825">
    <property type="entry name" value="HSBP1"/>
    <property type="match status" value="1"/>
</dbReference>
<dbReference type="InterPro" id="IPR009643">
    <property type="entry name" value="HS1-bd"/>
</dbReference>
<evidence type="ECO:0000256" key="2">
    <source>
        <dbReference type="SAM" id="MobiDB-lite"/>
    </source>
</evidence>